<sequence length="126" mass="14529">MKLAHTPPRYDAYASSSIYAFLLVCSLTHRSRECKRKSRGAEKNSRLRHPENSDAAFWIHQEAWGDLNRGHRREPGIHNSDKSGVHLSCEVVIIVSCVNTSYINKLLSFYLRPINYSPVKRNDMKK</sequence>
<dbReference type="AlphaFoldDB" id="A0AA38MNB6"/>
<feature type="transmembrane region" description="Helical" evidence="1">
    <location>
        <begin position="12"/>
        <end position="29"/>
    </location>
</feature>
<comment type="caution">
    <text evidence="2">The sequence shown here is derived from an EMBL/GenBank/DDBJ whole genome shotgun (WGS) entry which is preliminary data.</text>
</comment>
<name>A0AA38MNB6_9CUCU</name>
<evidence type="ECO:0000256" key="1">
    <source>
        <dbReference type="SAM" id="Phobius"/>
    </source>
</evidence>
<gene>
    <name evidence="2" type="ORF">Zmor_007151</name>
</gene>
<dbReference type="Proteomes" id="UP001168821">
    <property type="component" value="Unassembled WGS sequence"/>
</dbReference>
<keyword evidence="1" id="KW-0812">Transmembrane</keyword>
<evidence type="ECO:0000313" key="3">
    <source>
        <dbReference type="Proteomes" id="UP001168821"/>
    </source>
</evidence>
<keyword evidence="1" id="KW-0472">Membrane</keyword>
<evidence type="ECO:0000313" key="2">
    <source>
        <dbReference type="EMBL" id="KAJ3662826.1"/>
    </source>
</evidence>
<accession>A0AA38MNB6</accession>
<keyword evidence="1" id="KW-1133">Transmembrane helix</keyword>
<protein>
    <submittedName>
        <fullName evidence="2">Uncharacterized protein</fullName>
    </submittedName>
</protein>
<reference evidence="2" key="1">
    <citation type="journal article" date="2023" name="G3 (Bethesda)">
        <title>Whole genome assemblies of Zophobas morio and Tenebrio molitor.</title>
        <authorList>
            <person name="Kaur S."/>
            <person name="Stinson S.A."/>
            <person name="diCenzo G.C."/>
        </authorList>
    </citation>
    <scope>NUCLEOTIDE SEQUENCE</scope>
    <source>
        <strain evidence="2">QUZm001</strain>
    </source>
</reference>
<keyword evidence="3" id="KW-1185">Reference proteome</keyword>
<organism evidence="2 3">
    <name type="scientific">Zophobas morio</name>
    <dbReference type="NCBI Taxonomy" id="2755281"/>
    <lineage>
        <taxon>Eukaryota</taxon>
        <taxon>Metazoa</taxon>
        <taxon>Ecdysozoa</taxon>
        <taxon>Arthropoda</taxon>
        <taxon>Hexapoda</taxon>
        <taxon>Insecta</taxon>
        <taxon>Pterygota</taxon>
        <taxon>Neoptera</taxon>
        <taxon>Endopterygota</taxon>
        <taxon>Coleoptera</taxon>
        <taxon>Polyphaga</taxon>
        <taxon>Cucujiformia</taxon>
        <taxon>Tenebrionidae</taxon>
        <taxon>Zophobas</taxon>
    </lineage>
</organism>
<proteinExistence type="predicted"/>
<dbReference type="EMBL" id="JALNTZ010000002">
    <property type="protein sequence ID" value="KAJ3662826.1"/>
    <property type="molecule type" value="Genomic_DNA"/>
</dbReference>